<gene>
    <name evidence="2" type="ORF">AAFF_G00388630</name>
</gene>
<feature type="compositionally biased region" description="Polar residues" evidence="1">
    <location>
        <begin position="163"/>
        <end position="173"/>
    </location>
</feature>
<feature type="region of interest" description="Disordered" evidence="1">
    <location>
        <begin position="1"/>
        <end position="36"/>
    </location>
</feature>
<reference evidence="2" key="1">
    <citation type="journal article" date="2023" name="Science">
        <title>Genome structures resolve the early diversification of teleost fishes.</title>
        <authorList>
            <person name="Parey E."/>
            <person name="Louis A."/>
            <person name="Montfort J."/>
            <person name="Bouchez O."/>
            <person name="Roques C."/>
            <person name="Iampietro C."/>
            <person name="Lluch J."/>
            <person name="Castinel A."/>
            <person name="Donnadieu C."/>
            <person name="Desvignes T."/>
            <person name="Floi Bucao C."/>
            <person name="Jouanno E."/>
            <person name="Wen M."/>
            <person name="Mejri S."/>
            <person name="Dirks R."/>
            <person name="Jansen H."/>
            <person name="Henkel C."/>
            <person name="Chen W.J."/>
            <person name="Zahm M."/>
            <person name="Cabau C."/>
            <person name="Klopp C."/>
            <person name="Thompson A.W."/>
            <person name="Robinson-Rechavi M."/>
            <person name="Braasch I."/>
            <person name="Lecointre G."/>
            <person name="Bobe J."/>
            <person name="Postlethwait J.H."/>
            <person name="Berthelot C."/>
            <person name="Roest Crollius H."/>
            <person name="Guiguen Y."/>
        </authorList>
    </citation>
    <scope>NUCLEOTIDE SEQUENCE</scope>
    <source>
        <strain evidence="2">NC1722</strain>
    </source>
</reference>
<feature type="compositionally biased region" description="Basic and acidic residues" evidence="1">
    <location>
        <begin position="140"/>
        <end position="162"/>
    </location>
</feature>
<keyword evidence="3" id="KW-1185">Reference proteome</keyword>
<feature type="region of interest" description="Disordered" evidence="1">
    <location>
        <begin position="131"/>
        <end position="189"/>
    </location>
</feature>
<sequence length="504" mass="55672">MLENKEKEKDPGALGLMPDPPPYPDDRNPFRAGQYPSVTMRGKGVAELVGEVQFEPMAGKFKVMVNSEDAQILCEGKKRSKLSSEPVLTAYSPLRDQEREMSSLYPNLERELGLASGGSGSDADQQEYAKAQLRGTGSAADRDEYDKVDQKLRKGAKRDKTPIRSNMPYTSTPGDGLSSSEEDEEAALGTRRRLVFGEVYIGKPQAGKRISLPDMGATLSQTKMSKEGQMGHGSSMGKLEETLARVQDSHARRIREMEERLHHGGSESCELDDLMTLTNGRQGPESAAARKEQAPALAQTDRLTNEHFTRLRNKTNQAIENSFAALYDIARSNAAPGECTTLRNGKQVPKEPAIRRQVMEKNSMPEKKEDDDPEVANEESEGEGGRHVVGKHVTDGIFQQTGLSHLRDGHVADYVGFNGHRTKVWGELRRLYPDKLDPSKLEGEELKEGAELNTTCDIVSSRGKRVTSGLWLRNDDITLYGCVRGCSSILHHKVSPQSRVQHGN</sequence>
<dbReference type="EMBL" id="JAINUG010000726">
    <property type="protein sequence ID" value="KAJ8362215.1"/>
    <property type="molecule type" value="Genomic_DNA"/>
</dbReference>
<evidence type="ECO:0000313" key="3">
    <source>
        <dbReference type="Proteomes" id="UP001221898"/>
    </source>
</evidence>
<name>A0AAD7R4D7_9TELE</name>
<organism evidence="2 3">
    <name type="scientific">Aldrovandia affinis</name>
    <dbReference type="NCBI Taxonomy" id="143900"/>
    <lineage>
        <taxon>Eukaryota</taxon>
        <taxon>Metazoa</taxon>
        <taxon>Chordata</taxon>
        <taxon>Craniata</taxon>
        <taxon>Vertebrata</taxon>
        <taxon>Euteleostomi</taxon>
        <taxon>Actinopterygii</taxon>
        <taxon>Neopterygii</taxon>
        <taxon>Teleostei</taxon>
        <taxon>Notacanthiformes</taxon>
        <taxon>Halosauridae</taxon>
        <taxon>Aldrovandia</taxon>
    </lineage>
</organism>
<comment type="caution">
    <text evidence="2">The sequence shown here is derived from an EMBL/GenBank/DDBJ whole genome shotgun (WGS) entry which is preliminary data.</text>
</comment>
<accession>A0AAD7R4D7</accession>
<dbReference type="AlphaFoldDB" id="A0AAD7R4D7"/>
<feature type="region of interest" description="Disordered" evidence="1">
    <location>
        <begin position="338"/>
        <end position="391"/>
    </location>
</feature>
<protein>
    <submittedName>
        <fullName evidence="2">Uncharacterized protein</fullName>
    </submittedName>
</protein>
<evidence type="ECO:0000256" key="1">
    <source>
        <dbReference type="SAM" id="MobiDB-lite"/>
    </source>
</evidence>
<feature type="region of interest" description="Disordered" evidence="1">
    <location>
        <begin position="76"/>
        <end position="103"/>
    </location>
</feature>
<evidence type="ECO:0000313" key="2">
    <source>
        <dbReference type="EMBL" id="KAJ8362215.1"/>
    </source>
</evidence>
<feature type="compositionally biased region" description="Acidic residues" evidence="1">
    <location>
        <begin position="371"/>
        <end position="382"/>
    </location>
</feature>
<feature type="compositionally biased region" description="Basic and acidic residues" evidence="1">
    <location>
        <begin position="1"/>
        <end position="11"/>
    </location>
</feature>
<feature type="compositionally biased region" description="Basic and acidic residues" evidence="1">
    <location>
        <begin position="348"/>
        <end position="370"/>
    </location>
</feature>
<proteinExistence type="predicted"/>
<dbReference type="Proteomes" id="UP001221898">
    <property type="component" value="Unassembled WGS sequence"/>
</dbReference>